<name>A0A068RF71_9FUNG</name>
<sequence>MATTTVTNTGLNTVDMSRLANYHLILMMFGSILGSHILVSLCIVSVRKYYFSKRFEDVLLYNRARRLKEQNKQQFLKEYDKSRNNALKRTRTLPTHRLSRQYTTTSELPSYHTSSSSTMQDTTEKDEAKKRKDIYDRINYIRSRQQDEGGGGDQDARSSTTSTHVPPTPVPSPQSSQRRSMSSGTMVDDGDRININSNLATSSGSHDDTSRRRPPPDIRFNEDVDYQREKAQQQLKKYDKLLSWIAKPPNPSSFEETELATEAEEQEDEIAHILSQPIHKSQLSRKQRYHIGGVEYRAIDFLSKLVPFFYLFNIVVFGFALRIYIACSTYAQGVLKTSNPEPVNPWMFSFFTSVSAFNNLGLTPLSASLVPFQSAPAPLIFCSLLIIFGNTAYAIVLRGIIWSLYKVMPKHDTMQSETMRFLLDHPRRCYTNLFSSTQTWWLVFALVVINLVEMVVFLATNFWLPVLDGISWGARVLDAYFQGVAIRNAGFAVVNLEILNPGTQIVYIIAMYISVYPVAISIRNSNIFQERELGIYSDPIVKQSGDDDNIEPLLPTITSTSTRLRRLPTINSVVSTSRKLLPKSPSFYVKLQMQRQLAKEISWVIAGIFCVCVIESKGIMAQTPITVLSIMYECVSAFGTAGSSLGYPRLSTSQSANYHTLSKLVIILLMYRGRHRGLPSAIDHAVLLPSEQLDRRSAREHDLKEKHAEVNKAFGSSTGIDTPYYRHVHQQQISDRHTMA</sequence>
<keyword evidence="5" id="KW-0406">Ion transport</keyword>
<dbReference type="AlphaFoldDB" id="A0A068RF71"/>
<feature type="compositionally biased region" description="Basic and acidic residues" evidence="7">
    <location>
        <begin position="122"/>
        <end position="136"/>
    </location>
</feature>
<feature type="transmembrane region" description="Helical" evidence="8">
    <location>
        <begin position="305"/>
        <end position="326"/>
    </location>
</feature>
<gene>
    <name evidence="9" type="ORF">LCOR_00375.1</name>
</gene>
<feature type="compositionally biased region" description="Polar residues" evidence="7">
    <location>
        <begin position="194"/>
        <end position="204"/>
    </location>
</feature>
<feature type="transmembrane region" description="Helical" evidence="8">
    <location>
        <begin position="20"/>
        <end position="44"/>
    </location>
</feature>
<evidence type="ECO:0000313" key="10">
    <source>
        <dbReference type="Proteomes" id="UP000027586"/>
    </source>
</evidence>
<dbReference type="PANTHER" id="PTHR31064">
    <property type="entry name" value="POTASSIUM TRANSPORT PROTEIN DDB_G0292412-RELATED"/>
    <property type="match status" value="1"/>
</dbReference>
<dbReference type="VEuPathDB" id="FungiDB:LCOR_00375.1"/>
<dbReference type="PANTHER" id="PTHR31064:SF30">
    <property type="entry name" value="HIGH-AFFINITY POTASSIUM TRANSPORT PROTEIN-RELATED"/>
    <property type="match status" value="1"/>
</dbReference>
<protein>
    <submittedName>
        <fullName evidence="9">Trk2p</fullName>
    </submittedName>
</protein>
<feature type="compositionally biased region" description="Basic and acidic residues" evidence="7">
    <location>
        <begin position="205"/>
        <end position="224"/>
    </location>
</feature>
<evidence type="ECO:0000256" key="5">
    <source>
        <dbReference type="ARBA" id="ARBA00023065"/>
    </source>
</evidence>
<comment type="caution">
    <text evidence="9">The sequence shown here is derived from an EMBL/GenBank/DDBJ whole genome shotgun (WGS) entry which is preliminary data.</text>
</comment>
<keyword evidence="4 8" id="KW-1133">Transmembrane helix</keyword>
<dbReference type="EMBL" id="CBTN010000001">
    <property type="protein sequence ID" value="CDH48599.1"/>
    <property type="molecule type" value="Genomic_DNA"/>
</dbReference>
<dbReference type="InterPro" id="IPR051143">
    <property type="entry name" value="TrkH_K-transport"/>
</dbReference>
<evidence type="ECO:0000256" key="7">
    <source>
        <dbReference type="SAM" id="MobiDB-lite"/>
    </source>
</evidence>
<evidence type="ECO:0000256" key="3">
    <source>
        <dbReference type="ARBA" id="ARBA00022692"/>
    </source>
</evidence>
<dbReference type="GO" id="GO:0030007">
    <property type="term" value="P:intracellular potassium ion homeostasis"/>
    <property type="evidence" value="ECO:0007669"/>
    <property type="project" value="TreeGrafter"/>
</dbReference>
<evidence type="ECO:0000256" key="2">
    <source>
        <dbReference type="ARBA" id="ARBA00022448"/>
    </source>
</evidence>
<dbReference type="GO" id="GO:1990573">
    <property type="term" value="P:potassium ion import across plasma membrane"/>
    <property type="evidence" value="ECO:0007669"/>
    <property type="project" value="TreeGrafter"/>
</dbReference>
<feature type="compositionally biased region" description="Polar residues" evidence="7">
    <location>
        <begin position="100"/>
        <end position="121"/>
    </location>
</feature>
<keyword evidence="10" id="KW-1185">Reference proteome</keyword>
<dbReference type="InterPro" id="IPR003445">
    <property type="entry name" value="Cat_transpt"/>
</dbReference>
<feature type="transmembrane region" description="Helical" evidence="8">
    <location>
        <begin position="505"/>
        <end position="522"/>
    </location>
</feature>
<dbReference type="STRING" id="1263082.A0A068RF71"/>
<dbReference type="GO" id="GO:0005886">
    <property type="term" value="C:plasma membrane"/>
    <property type="evidence" value="ECO:0007669"/>
    <property type="project" value="TreeGrafter"/>
</dbReference>
<dbReference type="OrthoDB" id="9999863at2759"/>
<keyword evidence="3 8" id="KW-0812">Transmembrane</keyword>
<feature type="transmembrane region" description="Helical" evidence="8">
    <location>
        <begin position="379"/>
        <end position="405"/>
    </location>
</feature>
<feature type="region of interest" description="Disordered" evidence="7">
    <location>
        <begin position="75"/>
        <end position="224"/>
    </location>
</feature>
<keyword evidence="2" id="KW-0813">Transport</keyword>
<dbReference type="Proteomes" id="UP000027586">
    <property type="component" value="Unassembled WGS sequence"/>
</dbReference>
<evidence type="ECO:0000256" key="1">
    <source>
        <dbReference type="ARBA" id="ARBA00004141"/>
    </source>
</evidence>
<evidence type="ECO:0000256" key="8">
    <source>
        <dbReference type="SAM" id="Phobius"/>
    </source>
</evidence>
<accession>A0A068RF71</accession>
<organism evidence="9 10">
    <name type="scientific">Lichtheimia corymbifera JMRC:FSU:9682</name>
    <dbReference type="NCBI Taxonomy" id="1263082"/>
    <lineage>
        <taxon>Eukaryota</taxon>
        <taxon>Fungi</taxon>
        <taxon>Fungi incertae sedis</taxon>
        <taxon>Mucoromycota</taxon>
        <taxon>Mucoromycotina</taxon>
        <taxon>Mucoromycetes</taxon>
        <taxon>Mucorales</taxon>
        <taxon>Lichtheimiaceae</taxon>
        <taxon>Lichtheimia</taxon>
    </lineage>
</organism>
<keyword evidence="6 8" id="KW-0472">Membrane</keyword>
<reference evidence="9" key="1">
    <citation type="submission" date="2013-08" db="EMBL/GenBank/DDBJ databases">
        <title>Gene expansion shapes genome architecture in the human pathogen Lichtheimia corymbifera: an evolutionary genomics analysis in the ancient terrestrial Mucorales (Mucoromycotina).</title>
        <authorList>
            <person name="Schwartze V.U."/>
            <person name="Winter S."/>
            <person name="Shelest E."/>
            <person name="Marcet-Houben M."/>
            <person name="Horn F."/>
            <person name="Wehner S."/>
            <person name="Hoffmann K."/>
            <person name="Riege K."/>
            <person name="Sammeth M."/>
            <person name="Nowrousian M."/>
            <person name="Valiante V."/>
            <person name="Linde J."/>
            <person name="Jacobsen I.D."/>
            <person name="Marz M."/>
            <person name="Brakhage A.A."/>
            <person name="Gabaldon T."/>
            <person name="Bocker S."/>
            <person name="Voigt K."/>
        </authorList>
    </citation>
    <scope>NUCLEOTIDE SEQUENCE [LARGE SCALE GENOMIC DNA]</scope>
    <source>
        <strain evidence="9">FSU 9682</strain>
    </source>
</reference>
<comment type="subcellular location">
    <subcellularLocation>
        <location evidence="1">Membrane</location>
        <topology evidence="1">Multi-pass membrane protein</topology>
    </subcellularLocation>
</comment>
<feature type="compositionally biased region" description="Low complexity" evidence="7">
    <location>
        <begin position="173"/>
        <end position="186"/>
    </location>
</feature>
<evidence type="ECO:0000313" key="9">
    <source>
        <dbReference type="EMBL" id="CDH48599.1"/>
    </source>
</evidence>
<feature type="transmembrane region" description="Helical" evidence="8">
    <location>
        <begin position="440"/>
        <end position="467"/>
    </location>
</feature>
<proteinExistence type="predicted"/>
<evidence type="ECO:0000256" key="4">
    <source>
        <dbReference type="ARBA" id="ARBA00022989"/>
    </source>
</evidence>
<dbReference type="Pfam" id="PF02386">
    <property type="entry name" value="TrkH"/>
    <property type="match status" value="1"/>
</dbReference>
<evidence type="ECO:0000256" key="6">
    <source>
        <dbReference type="ARBA" id="ARBA00023136"/>
    </source>
</evidence>
<dbReference type="GO" id="GO:0140107">
    <property type="term" value="F:high-affinity potassium ion transmembrane transporter activity"/>
    <property type="evidence" value="ECO:0007669"/>
    <property type="project" value="TreeGrafter"/>
</dbReference>